<evidence type="ECO:0008006" key="3">
    <source>
        <dbReference type="Google" id="ProtNLM"/>
    </source>
</evidence>
<proteinExistence type="predicted"/>
<name>A0A1L7XQX3_9HELO</name>
<accession>A0A1L7XQX3</accession>
<evidence type="ECO:0000313" key="1">
    <source>
        <dbReference type="EMBL" id="CZR67405.1"/>
    </source>
</evidence>
<dbReference type="SUPFAM" id="SSF56112">
    <property type="entry name" value="Protein kinase-like (PK-like)"/>
    <property type="match status" value="1"/>
</dbReference>
<sequence length="361" mass="40959">MLNNKVRVENEVAAISLMKDALSALPTRLVPDVYGWNTATEGKGWIVEECMHGESLSKRFSELSASQPEDVLVQVAHMFKLIQNYQLPPTVTGFGGLNFDSNGQVVVGGLTIWFGGPFQTFQDMYLHIFRKQLELSETTPLVNGWEGTDLRLRFQQFLNEGMPKVLENYGNVRLTLVHRDLGKSSSRSSHSQSPSTPWTFMSLLSKARNVENLLIDPETLQLTAILDFDFSHIASPADEYFYPFPSFHGIVAGPFEEGEQRTLNEAQLNGFKDFKTPTSQEEVDWNLAKTWHSALETAGVESPADIDGIDELAAVYWFLLDVCPPYFLLPRWLKRKTIKQQQALKKETEANLDKYLKRWGY</sequence>
<dbReference type="EMBL" id="FJOG01000044">
    <property type="protein sequence ID" value="CZR67405.1"/>
    <property type="molecule type" value="Genomic_DNA"/>
</dbReference>
<gene>
    <name evidence="1" type="ORF">PAC_17304</name>
</gene>
<dbReference type="Proteomes" id="UP000184330">
    <property type="component" value="Unassembled WGS sequence"/>
</dbReference>
<organism evidence="1 2">
    <name type="scientific">Phialocephala subalpina</name>
    <dbReference type="NCBI Taxonomy" id="576137"/>
    <lineage>
        <taxon>Eukaryota</taxon>
        <taxon>Fungi</taxon>
        <taxon>Dikarya</taxon>
        <taxon>Ascomycota</taxon>
        <taxon>Pezizomycotina</taxon>
        <taxon>Leotiomycetes</taxon>
        <taxon>Helotiales</taxon>
        <taxon>Mollisiaceae</taxon>
        <taxon>Phialocephala</taxon>
        <taxon>Phialocephala fortinii species complex</taxon>
    </lineage>
</organism>
<dbReference type="PANTHER" id="PTHR21310:SF15">
    <property type="entry name" value="AMINOGLYCOSIDE PHOSPHOTRANSFERASE DOMAIN-CONTAINING PROTEIN"/>
    <property type="match status" value="1"/>
</dbReference>
<dbReference type="OrthoDB" id="2831558at2759"/>
<dbReference type="InterPro" id="IPR051678">
    <property type="entry name" value="AGP_Transferase"/>
</dbReference>
<dbReference type="Gene3D" id="3.90.1200.10">
    <property type="match status" value="1"/>
</dbReference>
<dbReference type="InterPro" id="IPR011009">
    <property type="entry name" value="Kinase-like_dom_sf"/>
</dbReference>
<dbReference type="AlphaFoldDB" id="A0A1L7XQX3"/>
<evidence type="ECO:0000313" key="2">
    <source>
        <dbReference type="Proteomes" id="UP000184330"/>
    </source>
</evidence>
<dbReference type="PANTHER" id="PTHR21310">
    <property type="entry name" value="AMINOGLYCOSIDE PHOSPHOTRANSFERASE-RELATED-RELATED"/>
    <property type="match status" value="1"/>
</dbReference>
<protein>
    <recommendedName>
        <fullName evidence="3">Aminoglycoside phosphotransferase domain-containing protein</fullName>
    </recommendedName>
</protein>
<reference evidence="1 2" key="1">
    <citation type="submission" date="2016-03" db="EMBL/GenBank/DDBJ databases">
        <authorList>
            <person name="Ploux O."/>
        </authorList>
    </citation>
    <scope>NUCLEOTIDE SEQUENCE [LARGE SCALE GENOMIC DNA]</scope>
    <source>
        <strain evidence="1 2">UAMH 11012</strain>
    </source>
</reference>
<dbReference type="STRING" id="576137.A0A1L7XQX3"/>
<keyword evidence="2" id="KW-1185">Reference proteome</keyword>